<evidence type="ECO:0000313" key="2">
    <source>
        <dbReference type="Proteomes" id="UP001055072"/>
    </source>
</evidence>
<keyword evidence="2" id="KW-1185">Reference proteome</keyword>
<name>A0ACB8TTQ6_9APHY</name>
<protein>
    <submittedName>
        <fullName evidence="1">Uncharacterized protein</fullName>
    </submittedName>
</protein>
<accession>A0ACB8TTQ6</accession>
<organism evidence="1 2">
    <name type="scientific">Irpex rosettiformis</name>
    <dbReference type="NCBI Taxonomy" id="378272"/>
    <lineage>
        <taxon>Eukaryota</taxon>
        <taxon>Fungi</taxon>
        <taxon>Dikarya</taxon>
        <taxon>Basidiomycota</taxon>
        <taxon>Agaricomycotina</taxon>
        <taxon>Agaricomycetes</taxon>
        <taxon>Polyporales</taxon>
        <taxon>Irpicaceae</taxon>
        <taxon>Irpex</taxon>
    </lineage>
</organism>
<dbReference type="Proteomes" id="UP001055072">
    <property type="component" value="Unassembled WGS sequence"/>
</dbReference>
<proteinExistence type="predicted"/>
<gene>
    <name evidence="1" type="ORF">BDY19DRAFT_996926</name>
</gene>
<reference evidence="1" key="1">
    <citation type="journal article" date="2021" name="Environ. Microbiol.">
        <title>Gene family expansions and transcriptome signatures uncover fungal adaptations to wood decay.</title>
        <authorList>
            <person name="Hage H."/>
            <person name="Miyauchi S."/>
            <person name="Viragh M."/>
            <person name="Drula E."/>
            <person name="Min B."/>
            <person name="Chaduli D."/>
            <person name="Navarro D."/>
            <person name="Favel A."/>
            <person name="Norest M."/>
            <person name="Lesage-Meessen L."/>
            <person name="Balint B."/>
            <person name="Merenyi Z."/>
            <person name="de Eugenio L."/>
            <person name="Morin E."/>
            <person name="Martinez A.T."/>
            <person name="Baldrian P."/>
            <person name="Stursova M."/>
            <person name="Martinez M.J."/>
            <person name="Novotny C."/>
            <person name="Magnuson J.K."/>
            <person name="Spatafora J.W."/>
            <person name="Maurice S."/>
            <person name="Pangilinan J."/>
            <person name="Andreopoulos W."/>
            <person name="LaButti K."/>
            <person name="Hundley H."/>
            <person name="Na H."/>
            <person name="Kuo A."/>
            <person name="Barry K."/>
            <person name="Lipzen A."/>
            <person name="Henrissat B."/>
            <person name="Riley R."/>
            <person name="Ahrendt S."/>
            <person name="Nagy L.G."/>
            <person name="Grigoriev I.V."/>
            <person name="Martin F."/>
            <person name="Rosso M.N."/>
        </authorList>
    </citation>
    <scope>NUCLEOTIDE SEQUENCE</scope>
    <source>
        <strain evidence="1">CBS 384.51</strain>
    </source>
</reference>
<dbReference type="EMBL" id="MU274933">
    <property type="protein sequence ID" value="KAI0085209.1"/>
    <property type="molecule type" value="Genomic_DNA"/>
</dbReference>
<evidence type="ECO:0000313" key="1">
    <source>
        <dbReference type="EMBL" id="KAI0085209.1"/>
    </source>
</evidence>
<sequence>MLPRLRPTLLSPVWARRLAGSSRSTRSASEELPPQLNDPDSVWKVSRKRKQPDPPPVIEEPELLEEQEPIDEADISAEIEKSLYVTPQQTPSRPERSARQDQGTAQKRIEIIRQFVSNLGSPDKSSISKPTFSAPPSSIPLPPAHFRALPDLQPFSISRFPIPSTQIATRLAATSAFTVPSVSSAPAAPMAQNAVSMPLSGDRHAPQFDPSQPRTLAL</sequence>
<comment type="caution">
    <text evidence="1">The sequence shown here is derived from an EMBL/GenBank/DDBJ whole genome shotgun (WGS) entry which is preliminary data.</text>
</comment>